<accession>A0A0C2ZW41</accession>
<evidence type="ECO:0000313" key="2">
    <source>
        <dbReference type="EMBL" id="KIM65688.1"/>
    </source>
</evidence>
<reference evidence="2 3" key="1">
    <citation type="submission" date="2014-04" db="EMBL/GenBank/DDBJ databases">
        <authorList>
            <consortium name="DOE Joint Genome Institute"/>
            <person name="Kuo A."/>
            <person name="Kohler A."/>
            <person name="Nagy L.G."/>
            <person name="Floudas D."/>
            <person name="Copeland A."/>
            <person name="Barry K.W."/>
            <person name="Cichocki N."/>
            <person name="Veneault-Fourrey C."/>
            <person name="LaButti K."/>
            <person name="Lindquist E.A."/>
            <person name="Lipzen A."/>
            <person name="Lundell T."/>
            <person name="Morin E."/>
            <person name="Murat C."/>
            <person name="Sun H."/>
            <person name="Tunlid A."/>
            <person name="Henrissat B."/>
            <person name="Grigoriev I.V."/>
            <person name="Hibbett D.S."/>
            <person name="Martin F."/>
            <person name="Nordberg H.P."/>
            <person name="Cantor M.N."/>
            <person name="Hua S.X."/>
        </authorList>
    </citation>
    <scope>NUCLEOTIDE SEQUENCE [LARGE SCALE GENOMIC DNA]</scope>
    <source>
        <strain evidence="2 3">Foug A</strain>
    </source>
</reference>
<organism evidence="2 3">
    <name type="scientific">Scleroderma citrinum Foug A</name>
    <dbReference type="NCBI Taxonomy" id="1036808"/>
    <lineage>
        <taxon>Eukaryota</taxon>
        <taxon>Fungi</taxon>
        <taxon>Dikarya</taxon>
        <taxon>Basidiomycota</taxon>
        <taxon>Agaricomycotina</taxon>
        <taxon>Agaricomycetes</taxon>
        <taxon>Agaricomycetidae</taxon>
        <taxon>Boletales</taxon>
        <taxon>Sclerodermatineae</taxon>
        <taxon>Sclerodermataceae</taxon>
        <taxon>Scleroderma</taxon>
    </lineage>
</organism>
<gene>
    <name evidence="2" type="ORF">SCLCIDRAFT_112347</name>
</gene>
<dbReference type="InterPro" id="IPR006073">
    <property type="entry name" value="GTP-bd"/>
</dbReference>
<dbReference type="GO" id="GO:0005525">
    <property type="term" value="F:GTP binding"/>
    <property type="evidence" value="ECO:0007669"/>
    <property type="project" value="InterPro"/>
</dbReference>
<dbReference type="CDD" id="cd00882">
    <property type="entry name" value="Ras_like_GTPase"/>
    <property type="match status" value="1"/>
</dbReference>
<dbReference type="AlphaFoldDB" id="A0A0C2ZW41"/>
<dbReference type="Proteomes" id="UP000053989">
    <property type="component" value="Unassembled WGS sequence"/>
</dbReference>
<dbReference type="PROSITE" id="PS00675">
    <property type="entry name" value="SIGMA54_INTERACT_1"/>
    <property type="match status" value="1"/>
</dbReference>
<sequence>MKSTRSINIILFGETGVGKSSIVNLIAGHTIAEISADVEACTLESKEYKFNVDMMDLSIWDTVGLAEPELAGNVYIPAIEKACSLIKQLRDAGGVDLLLFCIRGTKLNATMQSNYRLFYEVLCGQQVPIALLITHLEGEEVMEEWWNRNKDNVAKYGIKCAAHACVTGLSDNKGPDGKYEKSKQAVIDLLRQHDGSGRYIMLEEGWLARVIKGLKLFTVGRGGTPKGKNLKKALVKRCGLDSEVAHRIMLTMSTKDKETGSDHAPQESPRKVRRWFFGLWRF</sequence>
<dbReference type="HOGENOM" id="CLU_050405_0_0_1"/>
<dbReference type="InParanoid" id="A0A0C2ZW41"/>
<keyword evidence="3" id="KW-1185">Reference proteome</keyword>
<dbReference type="InterPro" id="IPR027417">
    <property type="entry name" value="P-loop_NTPase"/>
</dbReference>
<dbReference type="OrthoDB" id="8954335at2759"/>
<dbReference type="EMBL" id="KN822021">
    <property type="protein sequence ID" value="KIM65688.1"/>
    <property type="molecule type" value="Genomic_DNA"/>
</dbReference>
<dbReference type="Pfam" id="PF01926">
    <property type="entry name" value="MMR_HSR1"/>
    <property type="match status" value="1"/>
</dbReference>
<proteinExistence type="predicted"/>
<evidence type="ECO:0000313" key="3">
    <source>
        <dbReference type="Proteomes" id="UP000053989"/>
    </source>
</evidence>
<dbReference type="InterPro" id="IPR025662">
    <property type="entry name" value="Sigma_54_int_dom_ATP-bd_1"/>
</dbReference>
<reference evidence="3" key="2">
    <citation type="submission" date="2015-01" db="EMBL/GenBank/DDBJ databases">
        <title>Evolutionary Origins and Diversification of the Mycorrhizal Mutualists.</title>
        <authorList>
            <consortium name="DOE Joint Genome Institute"/>
            <consortium name="Mycorrhizal Genomics Consortium"/>
            <person name="Kohler A."/>
            <person name="Kuo A."/>
            <person name="Nagy L.G."/>
            <person name="Floudas D."/>
            <person name="Copeland A."/>
            <person name="Barry K.W."/>
            <person name="Cichocki N."/>
            <person name="Veneault-Fourrey C."/>
            <person name="LaButti K."/>
            <person name="Lindquist E.A."/>
            <person name="Lipzen A."/>
            <person name="Lundell T."/>
            <person name="Morin E."/>
            <person name="Murat C."/>
            <person name="Riley R."/>
            <person name="Ohm R."/>
            <person name="Sun H."/>
            <person name="Tunlid A."/>
            <person name="Henrissat B."/>
            <person name="Grigoriev I.V."/>
            <person name="Hibbett D.S."/>
            <person name="Martin F."/>
        </authorList>
    </citation>
    <scope>NUCLEOTIDE SEQUENCE [LARGE SCALE GENOMIC DNA]</scope>
    <source>
        <strain evidence="3">Foug A</strain>
    </source>
</reference>
<evidence type="ECO:0000259" key="1">
    <source>
        <dbReference type="Pfam" id="PF01926"/>
    </source>
</evidence>
<dbReference type="Gene3D" id="3.40.50.300">
    <property type="entry name" value="P-loop containing nucleotide triphosphate hydrolases"/>
    <property type="match status" value="1"/>
</dbReference>
<dbReference type="SUPFAM" id="SSF52540">
    <property type="entry name" value="P-loop containing nucleoside triphosphate hydrolases"/>
    <property type="match status" value="1"/>
</dbReference>
<feature type="domain" description="G" evidence="1">
    <location>
        <begin position="9"/>
        <end position="110"/>
    </location>
</feature>
<dbReference type="STRING" id="1036808.A0A0C2ZW41"/>
<name>A0A0C2ZW41_9AGAM</name>
<protein>
    <recommendedName>
        <fullName evidence="1">G domain-containing protein</fullName>
    </recommendedName>
</protein>